<accession>A0A3A4NI99</accession>
<dbReference type="InterPro" id="IPR032466">
    <property type="entry name" value="Metal_Hydrolase"/>
</dbReference>
<dbReference type="SUPFAM" id="SSF51338">
    <property type="entry name" value="Composite domain of metallo-dependent hydrolases"/>
    <property type="match status" value="1"/>
</dbReference>
<dbReference type="AlphaFoldDB" id="A0A3A4NI99"/>
<comment type="caution">
    <text evidence="4">The sequence shown here is derived from an EMBL/GenBank/DDBJ whole genome shotgun (WGS) entry which is preliminary data.</text>
</comment>
<reference evidence="4 5" key="1">
    <citation type="journal article" date="2017" name="ISME J.">
        <title>Energy and carbon metabolisms in a deep terrestrial subsurface fluid microbial community.</title>
        <authorList>
            <person name="Momper L."/>
            <person name="Jungbluth S.P."/>
            <person name="Lee M.D."/>
            <person name="Amend J.P."/>
        </authorList>
    </citation>
    <scope>NUCLEOTIDE SEQUENCE [LARGE SCALE GENOMIC DNA]</scope>
    <source>
        <strain evidence="4">SURF_5</strain>
    </source>
</reference>
<evidence type="ECO:0000313" key="4">
    <source>
        <dbReference type="EMBL" id="RJP18979.1"/>
    </source>
</evidence>
<protein>
    <recommendedName>
        <fullName evidence="3">Amidohydrolase 3 domain-containing protein</fullName>
    </recommendedName>
</protein>
<dbReference type="Pfam" id="PF07969">
    <property type="entry name" value="Amidohydro_3"/>
    <property type="match status" value="2"/>
</dbReference>
<dbReference type="InterPro" id="IPR013108">
    <property type="entry name" value="Amidohydro_3"/>
</dbReference>
<dbReference type="Proteomes" id="UP000265882">
    <property type="component" value="Unassembled WGS sequence"/>
</dbReference>
<dbReference type="Gene3D" id="3.20.20.140">
    <property type="entry name" value="Metal-dependent hydrolases"/>
    <property type="match status" value="2"/>
</dbReference>
<comment type="similarity">
    <text evidence="1">Belongs to the metallo-dependent hydrolases superfamily. NagA family.</text>
</comment>
<feature type="domain" description="Amidohydrolase 3" evidence="3">
    <location>
        <begin position="46"/>
        <end position="248"/>
    </location>
</feature>
<organism evidence="4 5">
    <name type="scientific">Abyssobacteria bacterium (strain SURF_5)</name>
    <dbReference type="NCBI Taxonomy" id="2093360"/>
    <lineage>
        <taxon>Bacteria</taxon>
        <taxon>Pseudomonadati</taxon>
        <taxon>Candidatus Hydrogenedentota</taxon>
        <taxon>Candidatus Abyssobacteria</taxon>
    </lineage>
</organism>
<dbReference type="InterPro" id="IPR011059">
    <property type="entry name" value="Metal-dep_hydrolase_composite"/>
</dbReference>
<dbReference type="GO" id="GO:0008448">
    <property type="term" value="F:N-acetylglucosamine-6-phosphate deacetylase activity"/>
    <property type="evidence" value="ECO:0007669"/>
    <property type="project" value="TreeGrafter"/>
</dbReference>
<keyword evidence="2" id="KW-0378">Hydrolase</keyword>
<name>A0A3A4NI99_ABYX5</name>
<dbReference type="PANTHER" id="PTHR11113:SF14">
    <property type="entry name" value="N-ACETYLGLUCOSAMINE-6-PHOSPHATE DEACETYLASE"/>
    <property type="match status" value="1"/>
</dbReference>
<proteinExistence type="inferred from homology"/>
<evidence type="ECO:0000259" key="3">
    <source>
        <dbReference type="Pfam" id="PF07969"/>
    </source>
</evidence>
<evidence type="ECO:0000256" key="1">
    <source>
        <dbReference type="ARBA" id="ARBA00010716"/>
    </source>
</evidence>
<dbReference type="SUPFAM" id="SSF51556">
    <property type="entry name" value="Metallo-dependent hydrolases"/>
    <property type="match status" value="1"/>
</dbReference>
<evidence type="ECO:0000256" key="2">
    <source>
        <dbReference type="ARBA" id="ARBA00022801"/>
    </source>
</evidence>
<dbReference type="GO" id="GO:0006046">
    <property type="term" value="P:N-acetylglucosamine catabolic process"/>
    <property type="evidence" value="ECO:0007669"/>
    <property type="project" value="TreeGrafter"/>
</dbReference>
<dbReference type="EMBL" id="QZKU01000094">
    <property type="protein sequence ID" value="RJP18979.1"/>
    <property type="molecule type" value="Genomic_DNA"/>
</dbReference>
<gene>
    <name evidence="4" type="ORF">C4520_13590</name>
</gene>
<sequence length="550" mass="61882">MKFDISVQNGTILDGTGHQGFPADLLIKDARIAAVDRTQSPHEAHQVINASQRIVSPGFIDVHTHADFIFASPRHHQLLEPFVRQGVTTMVTGNCGVSPAPMNSDCIDQFSAYWDCILPGEGLGWGWRTMSEFLHHIETLRPVLNMSQLVGHGTVRLDVLGYNRRSPTAGELETMRRHVRQSIEEGAAGLSFGLGYVPGIWADTAELIHVARGLPPNGHITVHLRGQTRFFDKAVEEMISVAEAAGASLQRSHFVPFKETYTEQFFSAYQLTESARARGMNIGYDLLPYAVASTTIFMLYPPWMLEGGLPAFFTRLGRREIRDRLIDEFKHRKPEWPQWKSGTWCDFEWDEEAGWGDYRFYGFRKKEHLAYEGLNLEAIAEDMSRNPFEALFDLTVAESGRLYYTSGSHDDEGFDMAMGMFLQLPHMSFMTDAVGIGRQAKHPSHYGTFPRFLARHARDWATFPLAEAIRKCTSLPAHQLGIKDRGVIREGAYADLVIFDPDTVEDMASFAAPYRYPQGIETVLINGAPVWHNGEYLGANERPGMVLRNP</sequence>
<evidence type="ECO:0000313" key="5">
    <source>
        <dbReference type="Proteomes" id="UP000265882"/>
    </source>
</evidence>
<dbReference type="PANTHER" id="PTHR11113">
    <property type="entry name" value="N-ACETYLGLUCOSAMINE-6-PHOSPHATE DEACETYLASE"/>
    <property type="match status" value="1"/>
</dbReference>
<feature type="domain" description="Amidohydrolase 3" evidence="3">
    <location>
        <begin position="427"/>
        <end position="530"/>
    </location>
</feature>